<dbReference type="EMBL" id="CP032550">
    <property type="protein sequence ID" value="QGU28472.1"/>
    <property type="molecule type" value="Genomic_DNA"/>
</dbReference>
<organism evidence="2 3">
    <name type="scientific">Microbacterium oryzae</name>
    <dbReference type="NCBI Taxonomy" id="743009"/>
    <lineage>
        <taxon>Bacteria</taxon>
        <taxon>Bacillati</taxon>
        <taxon>Actinomycetota</taxon>
        <taxon>Actinomycetes</taxon>
        <taxon>Micrococcales</taxon>
        <taxon>Microbacteriaceae</taxon>
        <taxon>Microbacterium</taxon>
    </lineage>
</organism>
<keyword evidence="3" id="KW-1185">Reference proteome</keyword>
<accession>A0A6I6DU48</accession>
<dbReference type="Proteomes" id="UP000422989">
    <property type="component" value="Chromosome"/>
</dbReference>
<name>A0A6I6DU48_9MICO</name>
<dbReference type="KEGG" id="moj:D7D94_12920"/>
<evidence type="ECO:0008006" key="4">
    <source>
        <dbReference type="Google" id="ProtNLM"/>
    </source>
</evidence>
<sequence length="385" mass="41820">MTETATETRRARLTAASNVFMTRQRELFTSRIPLGTVTLVAGYAGEGKSSWLVHVTALGSLGHLDGDLNGVPITTIWTNIEDDPSRVQVPRLTAAGANLDKVLFLTIDSTVDEITRETIPSLPLDIGAFRDALLQSGAKLLILDPASSLMSGDLNKREDARRSLDALSALAQELDVAIVLVMHLAKGRGRASEKISGSHALRDAVRSVLLVARDDETDQRIITVDKANYGPYTGKSWAFAMVDTTVETAEGDVLHIGRVQDLGETDMTVDSIINRSDDDESDDRSEAERWLIGHLEDKGGSAPAGDIRKAALADGFEWRTVQKWSRKVVEKKKTGYQGAWVWTLDLTKDAPKDSKHARAQSAGTFGTFDPAPVIDLASRRGGDTQ</sequence>
<reference evidence="2 3" key="1">
    <citation type="submission" date="2018-09" db="EMBL/GenBank/DDBJ databases">
        <title>Whole genome sequencing of Microbacterium oryzae strain MB-10T.</title>
        <authorList>
            <person name="Das S.K."/>
        </authorList>
    </citation>
    <scope>NUCLEOTIDE SEQUENCE [LARGE SCALE GENOMIC DNA]</scope>
    <source>
        <strain evidence="2 3">MB-10</strain>
    </source>
</reference>
<dbReference type="RefSeq" id="WP_156243016.1">
    <property type="nucleotide sequence ID" value="NZ_BAAAZL010000003.1"/>
</dbReference>
<evidence type="ECO:0000313" key="3">
    <source>
        <dbReference type="Proteomes" id="UP000422989"/>
    </source>
</evidence>
<gene>
    <name evidence="2" type="ORF">D7D94_12920</name>
</gene>
<proteinExistence type="predicted"/>
<dbReference type="Gene3D" id="3.40.50.300">
    <property type="entry name" value="P-loop containing nucleotide triphosphate hydrolases"/>
    <property type="match status" value="1"/>
</dbReference>
<dbReference type="SUPFAM" id="SSF52540">
    <property type="entry name" value="P-loop containing nucleoside triphosphate hydrolases"/>
    <property type="match status" value="1"/>
</dbReference>
<dbReference type="AlphaFoldDB" id="A0A6I6DU48"/>
<feature type="region of interest" description="Disordered" evidence="1">
    <location>
        <begin position="351"/>
        <end position="385"/>
    </location>
</feature>
<dbReference type="Pfam" id="PF13481">
    <property type="entry name" value="AAA_25"/>
    <property type="match status" value="1"/>
</dbReference>
<protein>
    <recommendedName>
        <fullName evidence="4">AAA family ATPase</fullName>
    </recommendedName>
</protein>
<dbReference type="InterPro" id="IPR027417">
    <property type="entry name" value="P-loop_NTPase"/>
</dbReference>
<evidence type="ECO:0000256" key="1">
    <source>
        <dbReference type="SAM" id="MobiDB-lite"/>
    </source>
</evidence>
<evidence type="ECO:0000313" key="2">
    <source>
        <dbReference type="EMBL" id="QGU28472.1"/>
    </source>
</evidence>
<dbReference type="OrthoDB" id="4926055at2"/>